<sequence>MNNLEFKIYNLKLLFMHADYFSPIKSRIRVFSDKIEFFNAGSYPKPIEYFLHSDTSMPRNPILAKLFRAVKLAENAGYGFDKMIDGWKTYTDIPIDFKTDMDTSLTTFYINNNFTEQATEQAILDFCIEPKNTNEIMEYIGLKHREHFRSSILKPMIYNGLLELTIPNKPKSPNQKYKTIIVKK</sequence>
<dbReference type="Pfam" id="PF13749">
    <property type="entry name" value="HATPase_c_4"/>
    <property type="match status" value="1"/>
</dbReference>
<dbReference type="InterPro" id="IPR038475">
    <property type="entry name" value="RecG_C_sf"/>
</dbReference>
<evidence type="ECO:0000313" key="2">
    <source>
        <dbReference type="EMBL" id="PRN01378.1"/>
    </source>
</evidence>
<dbReference type="InterPro" id="IPR049514">
    <property type="entry name" value="Fic-like_C"/>
</dbReference>
<feature type="domain" description="Filamentation induced by cAMP protein Fic-like C-terminal" evidence="1">
    <location>
        <begin position="129"/>
        <end position="178"/>
    </location>
</feature>
<evidence type="ECO:0000313" key="3">
    <source>
        <dbReference type="Proteomes" id="UP000238811"/>
    </source>
</evidence>
<reference evidence="2 3" key="1">
    <citation type="submission" date="2017-09" db="EMBL/GenBank/DDBJ databases">
        <title>Reassesment of A. cryaerophilus.</title>
        <authorList>
            <person name="Perez-Cataluna A."/>
            <person name="Collado L."/>
            <person name="Salgado O."/>
            <person name="Lefinanco V."/>
            <person name="Figueras M.J."/>
        </authorList>
    </citation>
    <scope>NUCLEOTIDE SEQUENCE [LARGE SCALE GENOMIC DNA]</scope>
    <source>
        <strain evidence="2 3">LMG 10229</strain>
    </source>
</reference>
<dbReference type="PANTHER" id="PTHR30595:SF6">
    <property type="entry name" value="SCHLAFEN ALBA-2 DOMAIN-CONTAINING PROTEIN"/>
    <property type="match status" value="1"/>
</dbReference>
<dbReference type="AlphaFoldDB" id="A0A2S9TRA9"/>
<protein>
    <recommendedName>
        <fullName evidence="1">Filamentation induced by cAMP protein Fic-like C-terminal domain-containing protein</fullName>
    </recommendedName>
</protein>
<dbReference type="PANTHER" id="PTHR30595">
    <property type="entry name" value="GLPR-RELATED TRANSCRIPTIONAL REPRESSOR"/>
    <property type="match status" value="1"/>
</dbReference>
<dbReference type="EMBL" id="NXGD01000002">
    <property type="protein sequence ID" value="PRN01378.1"/>
    <property type="molecule type" value="Genomic_DNA"/>
</dbReference>
<gene>
    <name evidence="2" type="ORF">CJ668_02615</name>
</gene>
<name>A0A2S9TRA9_9BACT</name>
<evidence type="ECO:0000259" key="1">
    <source>
        <dbReference type="Pfam" id="PF21247"/>
    </source>
</evidence>
<dbReference type="Gene3D" id="3.30.565.60">
    <property type="match status" value="1"/>
</dbReference>
<organism evidence="2 3">
    <name type="scientific">Aliarcobacter cryaerophilus</name>
    <dbReference type="NCBI Taxonomy" id="28198"/>
    <lineage>
        <taxon>Bacteria</taxon>
        <taxon>Pseudomonadati</taxon>
        <taxon>Campylobacterota</taxon>
        <taxon>Epsilonproteobacteria</taxon>
        <taxon>Campylobacterales</taxon>
        <taxon>Arcobacteraceae</taxon>
        <taxon>Aliarcobacter</taxon>
    </lineage>
</organism>
<comment type="caution">
    <text evidence="2">The sequence shown here is derived from an EMBL/GenBank/DDBJ whole genome shotgun (WGS) entry which is preliminary data.</text>
</comment>
<dbReference type="Pfam" id="PF21247">
    <property type="entry name" value="Fic-like_C"/>
    <property type="match status" value="1"/>
</dbReference>
<proteinExistence type="predicted"/>
<accession>A0A2S9TRA9</accession>
<dbReference type="Proteomes" id="UP000238811">
    <property type="component" value="Unassembled WGS sequence"/>
</dbReference>